<keyword evidence="4 7" id="KW-0689">Ribosomal protein</keyword>
<keyword evidence="3" id="KW-0694">RNA-binding</keyword>
<organism evidence="8">
    <name type="scientific">Colacium vesiculosum</name>
    <dbReference type="NCBI Taxonomy" id="102910"/>
    <lineage>
        <taxon>Eukaryota</taxon>
        <taxon>Discoba</taxon>
        <taxon>Euglenozoa</taxon>
        <taxon>Euglenida</taxon>
        <taxon>Spirocuta</taxon>
        <taxon>Euglenophyceae</taxon>
        <taxon>Euglenales</taxon>
        <taxon>Euglenaceae</taxon>
        <taxon>Colacium</taxon>
    </lineage>
</organism>
<evidence type="ECO:0000313" key="8">
    <source>
        <dbReference type="EMBL" id="AEW12950.1"/>
    </source>
</evidence>
<dbReference type="GO" id="GO:0003735">
    <property type="term" value="F:structural constituent of ribosome"/>
    <property type="evidence" value="ECO:0007669"/>
    <property type="project" value="InterPro"/>
</dbReference>
<keyword evidence="8" id="KW-0934">Plastid</keyword>
<keyword evidence="8" id="KW-0150">Chloroplast</keyword>
<dbReference type="AlphaFoldDB" id="I6NIR7"/>
<name>I6NIR7_9EUGL</name>
<evidence type="ECO:0000256" key="3">
    <source>
        <dbReference type="ARBA" id="ARBA00022884"/>
    </source>
</evidence>
<comment type="similarity">
    <text evidence="1 7">Belongs to the bacterial ribosomal protein bL20 family.</text>
</comment>
<dbReference type="GO" id="GO:1990904">
    <property type="term" value="C:ribonucleoprotein complex"/>
    <property type="evidence" value="ECO:0007669"/>
    <property type="project" value="UniProtKB-KW"/>
</dbReference>
<sequence length="108" mass="12848">MTRVKRGSVANKRHKKIIKLSKGFVGSHSKLFSSANQQTMKALKYAYNDRKKKKNQYRRLWIVRINALARLNKKNYSYERSESKQLKILLNRKIISEDNLRTYFCPVI</sequence>
<evidence type="ECO:0000256" key="7">
    <source>
        <dbReference type="RuleBase" id="RU000561"/>
    </source>
</evidence>
<gene>
    <name evidence="8" type="primary">rpl20</name>
</gene>
<keyword evidence="5 7" id="KW-0687">Ribonucleoprotein</keyword>
<accession>I6NIR7</accession>
<evidence type="ECO:0000256" key="1">
    <source>
        <dbReference type="ARBA" id="ARBA00007698"/>
    </source>
</evidence>
<dbReference type="CDD" id="cd07026">
    <property type="entry name" value="Ribosomal_L20"/>
    <property type="match status" value="1"/>
</dbReference>
<proteinExistence type="inferred from homology"/>
<dbReference type="NCBIfam" id="TIGR01032">
    <property type="entry name" value="rplT_bact"/>
    <property type="match status" value="1"/>
</dbReference>
<dbReference type="InterPro" id="IPR005813">
    <property type="entry name" value="Ribosomal_bL20"/>
</dbReference>
<dbReference type="InterPro" id="IPR035566">
    <property type="entry name" value="Ribosomal_protein_bL20_C"/>
</dbReference>
<dbReference type="SUPFAM" id="SSF74731">
    <property type="entry name" value="Ribosomal protein L20"/>
    <property type="match status" value="1"/>
</dbReference>
<dbReference type="EMBL" id="JN674636">
    <property type="protein sequence ID" value="AEW12950.1"/>
    <property type="molecule type" value="Genomic_DNA"/>
</dbReference>
<dbReference type="PRINTS" id="PR00062">
    <property type="entry name" value="RIBOSOMALL20"/>
</dbReference>
<protein>
    <recommendedName>
        <fullName evidence="6">Large ribosomal subunit protein bL20c</fullName>
    </recommendedName>
</protein>
<evidence type="ECO:0000256" key="2">
    <source>
        <dbReference type="ARBA" id="ARBA00022730"/>
    </source>
</evidence>
<evidence type="ECO:0000256" key="6">
    <source>
        <dbReference type="ARBA" id="ARBA00035295"/>
    </source>
</evidence>
<keyword evidence="2" id="KW-0699">rRNA-binding</keyword>
<geneLocation type="chloroplast" evidence="8"/>
<dbReference type="PANTHER" id="PTHR10986">
    <property type="entry name" value="39S RIBOSOMAL PROTEIN L20"/>
    <property type="match status" value="1"/>
</dbReference>
<dbReference type="GO" id="GO:0006412">
    <property type="term" value="P:translation"/>
    <property type="evidence" value="ECO:0007669"/>
    <property type="project" value="InterPro"/>
</dbReference>
<dbReference type="Pfam" id="PF00453">
    <property type="entry name" value="Ribosomal_L20"/>
    <property type="match status" value="1"/>
</dbReference>
<dbReference type="PROSITE" id="PS00937">
    <property type="entry name" value="RIBOSOMAL_L20"/>
    <property type="match status" value="1"/>
</dbReference>
<evidence type="ECO:0000256" key="5">
    <source>
        <dbReference type="ARBA" id="ARBA00023274"/>
    </source>
</evidence>
<evidence type="ECO:0000256" key="4">
    <source>
        <dbReference type="ARBA" id="ARBA00022980"/>
    </source>
</evidence>
<dbReference type="Gene3D" id="1.10.1900.20">
    <property type="entry name" value="Ribosomal protein L20"/>
    <property type="match status" value="1"/>
</dbReference>
<dbReference type="InterPro" id="IPR049946">
    <property type="entry name" value="RIBOSOMAL_L20_CS"/>
</dbReference>
<reference evidence="8" key="1">
    <citation type="journal article" date="2013" name="J. Eukaryot. Microbiol.">
        <title>Tracing patterns of chloroplast evolution in euglenoids: contributions from Colacium vesiculosum and Strombomonas acuminata (Euglenophyta).</title>
        <authorList>
            <person name="Wiegert K.E."/>
            <person name="Bennett M.S."/>
            <person name="Triemer R.E."/>
        </authorList>
    </citation>
    <scope>NUCLEOTIDE SEQUENCE</scope>
</reference>
<dbReference type="GO" id="GO:0019843">
    <property type="term" value="F:rRNA binding"/>
    <property type="evidence" value="ECO:0007669"/>
    <property type="project" value="UniProtKB-KW"/>
</dbReference>
<dbReference type="Gene3D" id="6.10.160.10">
    <property type="match status" value="1"/>
</dbReference>
<dbReference type="GO" id="GO:0005840">
    <property type="term" value="C:ribosome"/>
    <property type="evidence" value="ECO:0007669"/>
    <property type="project" value="UniProtKB-KW"/>
</dbReference>